<dbReference type="GO" id="GO:0046872">
    <property type="term" value="F:metal ion binding"/>
    <property type="evidence" value="ECO:0007669"/>
    <property type="project" value="UniProtKB-KW"/>
</dbReference>
<feature type="region of interest" description="Disordered" evidence="7">
    <location>
        <begin position="193"/>
        <end position="279"/>
    </location>
</feature>
<reference evidence="10" key="1">
    <citation type="submission" date="2022-11" db="EMBL/GenBank/DDBJ databases">
        <authorList>
            <person name="Morgan W.R."/>
            <person name="Tartar A."/>
        </authorList>
    </citation>
    <scope>NUCLEOTIDE SEQUENCE</scope>
    <source>
        <strain evidence="10">ARSEF 373</strain>
    </source>
</reference>
<dbReference type="Pfam" id="PF03067">
    <property type="entry name" value="LPMO_10"/>
    <property type="match status" value="2"/>
</dbReference>
<feature type="domain" description="Chitin-binding type-4" evidence="9">
    <location>
        <begin position="348"/>
        <end position="516"/>
    </location>
</feature>
<dbReference type="Proteomes" id="UP001146120">
    <property type="component" value="Unassembled WGS sequence"/>
</dbReference>
<comment type="similarity">
    <text evidence="6">Belongs to the polysaccharide monooxygenase AA13 family.</text>
</comment>
<comment type="cofactor">
    <cofactor evidence="1">
        <name>Cu(2+)</name>
        <dbReference type="ChEBI" id="CHEBI:29036"/>
    </cofactor>
</comment>
<feature type="compositionally biased region" description="Basic and acidic residues" evidence="7">
    <location>
        <begin position="257"/>
        <end position="266"/>
    </location>
</feature>
<sequence>MKTTIATLLLAAVAHCVHGHGQMTKPAPRKITDRYRKDCYAGLAGAGEEELQYAPVELLSKRTQADRPSPPSFDMMNGCRGMIYEEGGPLTELSYGTEFPVEWFIQAPHPGYMELSVVKAKKDGEKIMYEKVASLKKIDKFAEQGGNGQTTASIPSSVTGCDKPGDCALQFYWHSDLADQTYPTCADIVIKGGGGGGGDNTQSPTPAPGPGPVVPTVSPNTPTSSPGPNPNPTPAPGPNPAPTNGPSPAPGPAPSPSKKDDCKFNRQNDGPSHVKGAPVDWTDHKFRAAFDDFFSQYQKRRMKRAQEHSCCNLFIPQLAWSSSLLHSIMKLTAATILVVAAAQCVYGHGKMTEPASRPVTARYRKECYFGLAGAGDEELQIAPLQLLSQRTQADHPSPPSFDMMNGCRGMIYEQGGPVAKLAYGKEFPVKWMIQAPHPGFLELNVVKAKQQGPKIVHEKVTTLKRLDKFAEQGGNGETTVSIPSSVQGCGKAGDCALQFYWHSDLASQTYVTCSDFVIEGGKESAVVDPIPAVVPGAPAAPYGAAVPGSPIATAIDGEQEYPALNTANHDEAKPKFRDEFNNFFSEYHNRTLQEA</sequence>
<feature type="compositionally biased region" description="Pro residues" evidence="7">
    <location>
        <begin position="225"/>
        <end position="255"/>
    </location>
</feature>
<evidence type="ECO:0000256" key="1">
    <source>
        <dbReference type="ARBA" id="ARBA00001973"/>
    </source>
</evidence>
<keyword evidence="2" id="KW-0479">Metal-binding</keyword>
<evidence type="ECO:0000313" key="10">
    <source>
        <dbReference type="EMBL" id="DAZ97020.1"/>
    </source>
</evidence>
<keyword evidence="4" id="KW-1015">Disulfide bond</keyword>
<evidence type="ECO:0000256" key="2">
    <source>
        <dbReference type="ARBA" id="ARBA00022723"/>
    </source>
</evidence>
<reference evidence="10" key="2">
    <citation type="journal article" date="2023" name="Microbiol Resour">
        <title>Decontamination and Annotation of the Draft Genome Sequence of the Oomycete Lagenidium giganteum ARSEF 373.</title>
        <authorList>
            <person name="Morgan W.R."/>
            <person name="Tartar A."/>
        </authorList>
    </citation>
    <scope>NUCLEOTIDE SEQUENCE</scope>
    <source>
        <strain evidence="10">ARSEF 373</strain>
    </source>
</reference>
<keyword evidence="11" id="KW-1185">Reference proteome</keyword>
<evidence type="ECO:0000256" key="3">
    <source>
        <dbReference type="ARBA" id="ARBA00023008"/>
    </source>
</evidence>
<dbReference type="AlphaFoldDB" id="A0AAV2YSE9"/>
<dbReference type="PANTHER" id="PTHR36575:SF2">
    <property type="entry name" value="CHITIN-BINDING TYPE-4 DOMAIN-CONTAINING PROTEIN-RELATED"/>
    <property type="match status" value="1"/>
</dbReference>
<feature type="domain" description="Chitin-binding type-4" evidence="9">
    <location>
        <begin position="20"/>
        <end position="188"/>
    </location>
</feature>
<proteinExistence type="inferred from homology"/>
<feature type="chain" id="PRO_5043461211" description="Chitin-binding type-4 domain-containing protein" evidence="8">
    <location>
        <begin position="20"/>
        <end position="595"/>
    </location>
</feature>
<keyword evidence="8" id="KW-0732">Signal</keyword>
<keyword evidence="3" id="KW-0186">Copper</keyword>
<feature type="signal peptide" evidence="8">
    <location>
        <begin position="1"/>
        <end position="19"/>
    </location>
</feature>
<evidence type="ECO:0000256" key="6">
    <source>
        <dbReference type="ARBA" id="ARBA00034311"/>
    </source>
</evidence>
<dbReference type="PANTHER" id="PTHR36575">
    <property type="entry name" value="BINDING PROTEIN, PUTATIVE (AFU_ORTHOLOGUE AFUA_1G14430)-RELATED"/>
    <property type="match status" value="1"/>
</dbReference>
<organism evidence="10 11">
    <name type="scientific">Lagenidium giganteum</name>
    <dbReference type="NCBI Taxonomy" id="4803"/>
    <lineage>
        <taxon>Eukaryota</taxon>
        <taxon>Sar</taxon>
        <taxon>Stramenopiles</taxon>
        <taxon>Oomycota</taxon>
        <taxon>Peronosporomycetes</taxon>
        <taxon>Pythiales</taxon>
        <taxon>Pythiaceae</taxon>
    </lineage>
</organism>
<dbReference type="EMBL" id="DAKRPA010000149">
    <property type="protein sequence ID" value="DAZ97020.1"/>
    <property type="molecule type" value="Genomic_DNA"/>
</dbReference>
<evidence type="ECO:0000313" key="11">
    <source>
        <dbReference type="Proteomes" id="UP001146120"/>
    </source>
</evidence>
<evidence type="ECO:0000256" key="5">
    <source>
        <dbReference type="ARBA" id="ARBA00023180"/>
    </source>
</evidence>
<accession>A0AAV2YSE9</accession>
<gene>
    <name evidence="10" type="ORF">N0F65_011935</name>
</gene>
<protein>
    <recommendedName>
        <fullName evidence="9">Chitin-binding type-4 domain-containing protein</fullName>
    </recommendedName>
</protein>
<evidence type="ECO:0000256" key="4">
    <source>
        <dbReference type="ARBA" id="ARBA00023157"/>
    </source>
</evidence>
<keyword evidence="5" id="KW-0325">Glycoprotein</keyword>
<dbReference type="InterPro" id="IPR052282">
    <property type="entry name" value="Starch-active_LPMO"/>
</dbReference>
<evidence type="ECO:0000259" key="9">
    <source>
        <dbReference type="Pfam" id="PF03067"/>
    </source>
</evidence>
<comment type="caution">
    <text evidence="10">The sequence shown here is derived from an EMBL/GenBank/DDBJ whole genome shotgun (WGS) entry which is preliminary data.</text>
</comment>
<evidence type="ECO:0000256" key="8">
    <source>
        <dbReference type="SAM" id="SignalP"/>
    </source>
</evidence>
<name>A0AAV2YSE9_9STRA</name>
<feature type="compositionally biased region" description="Low complexity" evidence="7">
    <location>
        <begin position="214"/>
        <end position="224"/>
    </location>
</feature>
<evidence type="ECO:0000256" key="7">
    <source>
        <dbReference type="SAM" id="MobiDB-lite"/>
    </source>
</evidence>
<dbReference type="InterPro" id="IPR004302">
    <property type="entry name" value="Cellulose/chitin-bd_N"/>
</dbReference>